<sequence>MPASNIPSSSGNLDWDDNIVLRKRSDHAKVSRTASDINAARRAGSVVATERKVISNAGHVGEDFRRVAKVAESEEIIAPRAVSLDVGQAIAKARIEIKLNQKELGIRVNEKQSVINDYEAGRAVPNQQILGKLERALGVKLRGKDIGSPLTFGKK</sequence>
<evidence type="ECO:0000256" key="5">
    <source>
        <dbReference type="ARBA" id="ARBA00035107"/>
    </source>
</evidence>
<comment type="function">
    <text evidence="5">Transcriptional coactivator that stimulates GCN4-dependent transcriptional activity by bridging the DNA-binding region of GCN4 and TBP (SPT15), thereby recruiting TBP to GCN4-bound promoters. Involved in induction of the ribosome quality control (RQC) pathway; a pathway that degrades nascent peptide chains during problematic translation. Required to prevent stalled ribosomes from frameshifting.</text>
</comment>
<evidence type="ECO:0000256" key="3">
    <source>
        <dbReference type="ARBA" id="ARBA00023125"/>
    </source>
</evidence>
<dbReference type="CDD" id="cd00093">
    <property type="entry name" value="HTH_XRE"/>
    <property type="match status" value="1"/>
</dbReference>
<evidence type="ECO:0000256" key="2">
    <source>
        <dbReference type="ARBA" id="ARBA00023015"/>
    </source>
</evidence>
<dbReference type="PANTHER" id="PTHR10245:SF15">
    <property type="entry name" value="ENDOTHELIAL DIFFERENTIATION-RELATED FACTOR 1"/>
    <property type="match status" value="1"/>
</dbReference>
<keyword evidence="8" id="KW-1185">Reference proteome</keyword>
<dbReference type="PANTHER" id="PTHR10245">
    <property type="entry name" value="ENDOTHELIAL DIFFERENTIATION-RELATED FACTOR 1 MULTIPROTEIN BRIDGING FACTOR 1"/>
    <property type="match status" value="1"/>
</dbReference>
<protein>
    <submittedName>
        <fullName evidence="7">Multiprotein-bridging factor 1</fullName>
    </submittedName>
</protein>
<gene>
    <name evidence="7" type="primary">MBF1_2</name>
    <name evidence="7" type="ORF">BGW38_002775</name>
</gene>
<evidence type="ECO:0000313" key="8">
    <source>
        <dbReference type="Proteomes" id="UP000780801"/>
    </source>
</evidence>
<keyword evidence="2" id="KW-0805">Transcription regulation</keyword>
<evidence type="ECO:0000256" key="1">
    <source>
        <dbReference type="ARBA" id="ARBA00009802"/>
    </source>
</evidence>
<evidence type="ECO:0000256" key="4">
    <source>
        <dbReference type="ARBA" id="ARBA00023163"/>
    </source>
</evidence>
<dbReference type="OrthoDB" id="10253401at2759"/>
<dbReference type="EMBL" id="JAABOA010000020">
    <property type="protein sequence ID" value="KAF9586534.1"/>
    <property type="molecule type" value="Genomic_DNA"/>
</dbReference>
<dbReference type="GO" id="GO:0003677">
    <property type="term" value="F:DNA binding"/>
    <property type="evidence" value="ECO:0007669"/>
    <property type="project" value="UniProtKB-KW"/>
</dbReference>
<accession>A0A9P6G3N0</accession>
<dbReference type="GO" id="GO:0005634">
    <property type="term" value="C:nucleus"/>
    <property type="evidence" value="ECO:0007669"/>
    <property type="project" value="TreeGrafter"/>
</dbReference>
<keyword evidence="3" id="KW-0238">DNA-binding</keyword>
<keyword evidence="4" id="KW-0804">Transcription</keyword>
<comment type="caution">
    <text evidence="7">The sequence shown here is derived from an EMBL/GenBank/DDBJ whole genome shotgun (WGS) entry which is preliminary data.</text>
</comment>
<dbReference type="Proteomes" id="UP000780801">
    <property type="component" value="Unassembled WGS sequence"/>
</dbReference>
<evidence type="ECO:0000259" key="6">
    <source>
        <dbReference type="PROSITE" id="PS50943"/>
    </source>
</evidence>
<dbReference type="Pfam" id="PF08523">
    <property type="entry name" value="MBF1"/>
    <property type="match status" value="1"/>
</dbReference>
<dbReference type="AlphaFoldDB" id="A0A9P6G3N0"/>
<feature type="domain" description="HTH cro/C1-type" evidence="6">
    <location>
        <begin position="90"/>
        <end position="144"/>
    </location>
</feature>
<reference evidence="7" key="1">
    <citation type="journal article" date="2020" name="Fungal Divers.">
        <title>Resolving the Mortierellaceae phylogeny through synthesis of multi-gene phylogenetics and phylogenomics.</title>
        <authorList>
            <person name="Vandepol N."/>
            <person name="Liber J."/>
            <person name="Desiro A."/>
            <person name="Na H."/>
            <person name="Kennedy M."/>
            <person name="Barry K."/>
            <person name="Grigoriev I.V."/>
            <person name="Miller A.N."/>
            <person name="O'Donnell K."/>
            <person name="Stajich J.E."/>
            <person name="Bonito G."/>
        </authorList>
    </citation>
    <scope>NUCLEOTIDE SEQUENCE</scope>
    <source>
        <strain evidence="7">KOD1015</strain>
    </source>
</reference>
<dbReference type="SUPFAM" id="SSF47413">
    <property type="entry name" value="lambda repressor-like DNA-binding domains"/>
    <property type="match status" value="1"/>
</dbReference>
<proteinExistence type="inferred from homology"/>
<dbReference type="InterPro" id="IPR001387">
    <property type="entry name" value="Cro/C1-type_HTH"/>
</dbReference>
<dbReference type="Pfam" id="PF01381">
    <property type="entry name" value="HTH_3"/>
    <property type="match status" value="1"/>
</dbReference>
<comment type="similarity">
    <text evidence="1">Belongs to the MBF1 family.</text>
</comment>
<dbReference type="SMART" id="SM00530">
    <property type="entry name" value="HTH_XRE"/>
    <property type="match status" value="1"/>
</dbReference>
<name>A0A9P6G3N0_9FUNG</name>
<dbReference type="InterPro" id="IPR010982">
    <property type="entry name" value="Lambda_DNA-bd_dom_sf"/>
</dbReference>
<dbReference type="PROSITE" id="PS50943">
    <property type="entry name" value="HTH_CROC1"/>
    <property type="match status" value="1"/>
</dbReference>
<dbReference type="Gene3D" id="1.10.260.40">
    <property type="entry name" value="lambda repressor-like DNA-binding domains"/>
    <property type="match status" value="1"/>
</dbReference>
<organism evidence="7 8">
    <name type="scientific">Lunasporangiospora selenospora</name>
    <dbReference type="NCBI Taxonomy" id="979761"/>
    <lineage>
        <taxon>Eukaryota</taxon>
        <taxon>Fungi</taxon>
        <taxon>Fungi incertae sedis</taxon>
        <taxon>Mucoromycota</taxon>
        <taxon>Mortierellomycotina</taxon>
        <taxon>Mortierellomycetes</taxon>
        <taxon>Mortierellales</taxon>
        <taxon>Mortierellaceae</taxon>
        <taxon>Lunasporangiospora</taxon>
    </lineage>
</organism>
<dbReference type="InterPro" id="IPR013729">
    <property type="entry name" value="MBF1_N"/>
</dbReference>
<evidence type="ECO:0000313" key="7">
    <source>
        <dbReference type="EMBL" id="KAF9586534.1"/>
    </source>
</evidence>